<evidence type="ECO:0000256" key="4">
    <source>
        <dbReference type="ARBA" id="ARBA00022679"/>
    </source>
</evidence>
<dbReference type="STRING" id="1075417.SAMN05421823_104210"/>
<dbReference type="AlphaFoldDB" id="A0A1G9GTA2"/>
<keyword evidence="7 10" id="KW-0067">ATP-binding</keyword>
<keyword evidence="13" id="KW-1185">Reference proteome</keyword>
<dbReference type="PANTHER" id="PTHR11088">
    <property type="entry name" value="TRNA DIMETHYLALLYLTRANSFERASE"/>
    <property type="match status" value="1"/>
</dbReference>
<dbReference type="InterPro" id="IPR008144">
    <property type="entry name" value="Guanylate_kin-like_dom"/>
</dbReference>
<dbReference type="NCBIfam" id="TIGR00174">
    <property type="entry name" value="miaA"/>
    <property type="match status" value="1"/>
</dbReference>
<protein>
    <recommendedName>
        <fullName evidence="10">tRNA dimethylallyltransferase</fullName>
        <ecNumber evidence="10">2.5.1.75</ecNumber>
    </recommendedName>
    <alternativeName>
        <fullName evidence="10">Dimethylallyl diphosphate:tRNA dimethylallyltransferase</fullName>
        <shortName evidence="10">DMAPP:tRNA dimethylallyltransferase</shortName>
        <shortName evidence="10">DMATase</shortName>
    </alternativeName>
    <alternativeName>
        <fullName evidence="10">Isopentenyl-diphosphate:tRNA isopentenyltransferase</fullName>
        <shortName evidence="10">IPP transferase</shortName>
        <shortName evidence="10">IPPT</shortName>
        <shortName evidence="10">IPTase</shortName>
    </alternativeName>
</protein>
<comment type="similarity">
    <text evidence="3 10">Belongs to the IPP transferase family.</text>
</comment>
<accession>A0A1G9GTA2</accession>
<keyword evidence="6 10" id="KW-0547">Nucleotide-binding</keyword>
<dbReference type="InterPro" id="IPR018022">
    <property type="entry name" value="IPT"/>
</dbReference>
<keyword evidence="5 10" id="KW-0819">tRNA processing</keyword>
<evidence type="ECO:0000256" key="8">
    <source>
        <dbReference type="ARBA" id="ARBA00022842"/>
    </source>
</evidence>
<sequence length="301" mass="34434">MSSQHLIVVVGPTAVGKTALSVQLAQHFGCEILSADARQFYREMAIGTAKPTPEEQSGVPHHFVDSLSIQDAYSVGAFEREALATLAHLYQRYPVALMTGGSGLYVRAVTEGLDEVPPAAPQLREQLTDRWQQEGLASLTDELCRRDPDYCLTADLQNPHRVIRALEVCLSTGRPFSSFRRATPQARPFRVHKIGLTLPRETLYARIDRRVELMLEAGLQQEAEALFPYRHLTALQTVGYQEIFGWMEGHYDWDEAVRLLKRNTRRYAKRQLTWFRKDPHVRWYAPQDRDEIVSWLTNAMR</sequence>
<dbReference type="HAMAP" id="MF_00185">
    <property type="entry name" value="IPP_trans"/>
    <property type="match status" value="1"/>
</dbReference>
<evidence type="ECO:0000256" key="1">
    <source>
        <dbReference type="ARBA" id="ARBA00001946"/>
    </source>
</evidence>
<reference evidence="12 13" key="1">
    <citation type="submission" date="2016-10" db="EMBL/GenBank/DDBJ databases">
        <authorList>
            <person name="de Groot N.N."/>
        </authorList>
    </citation>
    <scope>NUCLEOTIDE SEQUENCE [LARGE SCALE GENOMIC DNA]</scope>
    <source>
        <strain evidence="12 13">DSM 25186</strain>
    </source>
</reference>
<evidence type="ECO:0000256" key="5">
    <source>
        <dbReference type="ARBA" id="ARBA00022694"/>
    </source>
</evidence>
<dbReference type="Gene3D" id="1.10.20.140">
    <property type="match status" value="1"/>
</dbReference>
<proteinExistence type="inferred from homology"/>
<dbReference type="EC" id="2.5.1.75" evidence="10"/>
<comment type="catalytic activity">
    <reaction evidence="9 10">
        <text>adenosine(37) in tRNA + dimethylallyl diphosphate = N(6)-dimethylallyladenosine(37) in tRNA + diphosphate</text>
        <dbReference type="Rhea" id="RHEA:26482"/>
        <dbReference type="Rhea" id="RHEA-COMP:10162"/>
        <dbReference type="Rhea" id="RHEA-COMP:10375"/>
        <dbReference type="ChEBI" id="CHEBI:33019"/>
        <dbReference type="ChEBI" id="CHEBI:57623"/>
        <dbReference type="ChEBI" id="CHEBI:74411"/>
        <dbReference type="ChEBI" id="CHEBI:74415"/>
        <dbReference type="EC" id="2.5.1.75"/>
    </reaction>
</comment>
<comment type="subunit">
    <text evidence="10">Monomer.</text>
</comment>
<comment type="function">
    <text evidence="2 10">Catalyzes the transfer of a dimethylallyl group onto the adenine at position 37 in tRNAs that read codons beginning with uridine, leading to the formation of N6-(dimethylallyl)adenosine (i(6)A).</text>
</comment>
<dbReference type="GO" id="GO:0006400">
    <property type="term" value="P:tRNA modification"/>
    <property type="evidence" value="ECO:0007669"/>
    <property type="project" value="TreeGrafter"/>
</dbReference>
<feature type="binding site" evidence="10">
    <location>
        <begin position="13"/>
        <end position="18"/>
    </location>
    <ligand>
        <name>substrate</name>
    </ligand>
</feature>
<dbReference type="GO" id="GO:0052381">
    <property type="term" value="F:tRNA dimethylallyltransferase activity"/>
    <property type="evidence" value="ECO:0007669"/>
    <property type="project" value="UniProtKB-UniRule"/>
</dbReference>
<organism evidence="12 13">
    <name type="scientific">Catalinimonas alkaloidigena</name>
    <dbReference type="NCBI Taxonomy" id="1075417"/>
    <lineage>
        <taxon>Bacteria</taxon>
        <taxon>Pseudomonadati</taxon>
        <taxon>Bacteroidota</taxon>
        <taxon>Cytophagia</taxon>
        <taxon>Cytophagales</taxon>
        <taxon>Catalimonadaceae</taxon>
        <taxon>Catalinimonas</taxon>
    </lineage>
</organism>
<evidence type="ECO:0000313" key="13">
    <source>
        <dbReference type="Proteomes" id="UP000198510"/>
    </source>
</evidence>
<dbReference type="Pfam" id="PF01715">
    <property type="entry name" value="IPPT"/>
    <property type="match status" value="1"/>
</dbReference>
<keyword evidence="4 10" id="KW-0808">Transferase</keyword>
<feature type="site" description="Interaction with substrate tRNA" evidence="10">
    <location>
        <position position="124"/>
    </location>
</feature>
<keyword evidence="8 10" id="KW-0460">Magnesium</keyword>
<comment type="caution">
    <text evidence="10">Lacks conserved residue(s) required for the propagation of feature annotation.</text>
</comment>
<evidence type="ECO:0000256" key="10">
    <source>
        <dbReference type="HAMAP-Rule" id="MF_00185"/>
    </source>
</evidence>
<dbReference type="PROSITE" id="PS50052">
    <property type="entry name" value="GUANYLATE_KINASE_2"/>
    <property type="match status" value="1"/>
</dbReference>
<gene>
    <name evidence="10" type="primary">miaA</name>
    <name evidence="12" type="ORF">SAMN05421823_104210</name>
</gene>
<dbReference type="InterPro" id="IPR027417">
    <property type="entry name" value="P-loop_NTPase"/>
</dbReference>
<dbReference type="SUPFAM" id="SSF52540">
    <property type="entry name" value="P-loop containing nucleoside triphosphate hydrolases"/>
    <property type="match status" value="2"/>
</dbReference>
<dbReference type="PANTHER" id="PTHR11088:SF60">
    <property type="entry name" value="TRNA DIMETHYLALLYLTRANSFERASE"/>
    <property type="match status" value="1"/>
</dbReference>
<evidence type="ECO:0000256" key="6">
    <source>
        <dbReference type="ARBA" id="ARBA00022741"/>
    </source>
</evidence>
<dbReference type="Proteomes" id="UP000198510">
    <property type="component" value="Unassembled WGS sequence"/>
</dbReference>
<feature type="site" description="Interaction with substrate tRNA" evidence="10">
    <location>
        <position position="102"/>
    </location>
</feature>
<feature type="binding site" evidence="10">
    <location>
        <begin position="11"/>
        <end position="18"/>
    </location>
    <ligand>
        <name>ATP</name>
        <dbReference type="ChEBI" id="CHEBI:30616"/>
    </ligand>
</feature>
<dbReference type="GO" id="GO:0005524">
    <property type="term" value="F:ATP binding"/>
    <property type="evidence" value="ECO:0007669"/>
    <property type="project" value="UniProtKB-UniRule"/>
</dbReference>
<name>A0A1G9GTA2_9BACT</name>
<dbReference type="RefSeq" id="WP_089682125.1">
    <property type="nucleotide sequence ID" value="NZ_FNFO01000004.1"/>
</dbReference>
<dbReference type="OrthoDB" id="9776390at2"/>
<evidence type="ECO:0000313" key="12">
    <source>
        <dbReference type="EMBL" id="SDL03832.1"/>
    </source>
</evidence>
<evidence type="ECO:0000256" key="9">
    <source>
        <dbReference type="ARBA" id="ARBA00049563"/>
    </source>
</evidence>
<evidence type="ECO:0000259" key="11">
    <source>
        <dbReference type="PROSITE" id="PS50052"/>
    </source>
</evidence>
<dbReference type="InterPro" id="IPR039657">
    <property type="entry name" value="Dimethylallyltransferase"/>
</dbReference>
<evidence type="ECO:0000256" key="3">
    <source>
        <dbReference type="ARBA" id="ARBA00005842"/>
    </source>
</evidence>
<evidence type="ECO:0000256" key="7">
    <source>
        <dbReference type="ARBA" id="ARBA00022840"/>
    </source>
</evidence>
<feature type="domain" description="Guanylate kinase-like" evidence="11">
    <location>
        <begin position="4"/>
        <end position="90"/>
    </location>
</feature>
<comment type="cofactor">
    <cofactor evidence="1 10">
        <name>Mg(2+)</name>
        <dbReference type="ChEBI" id="CHEBI:18420"/>
    </cofactor>
</comment>
<dbReference type="EMBL" id="FNFO01000004">
    <property type="protein sequence ID" value="SDL03832.1"/>
    <property type="molecule type" value="Genomic_DNA"/>
</dbReference>
<dbReference type="CDD" id="cd01120">
    <property type="entry name" value="RecA-like_superfamily"/>
    <property type="match status" value="1"/>
</dbReference>
<evidence type="ECO:0000256" key="2">
    <source>
        <dbReference type="ARBA" id="ARBA00003213"/>
    </source>
</evidence>
<dbReference type="Gene3D" id="3.40.50.300">
    <property type="entry name" value="P-loop containing nucleotide triphosphate hydrolases"/>
    <property type="match status" value="1"/>
</dbReference>